<feature type="region of interest" description="Disordered" evidence="12">
    <location>
        <begin position="881"/>
        <end position="909"/>
    </location>
</feature>
<keyword evidence="9 13" id="KW-0472">Membrane</keyword>
<dbReference type="SMART" id="SM00248">
    <property type="entry name" value="ANK"/>
    <property type="match status" value="16"/>
</dbReference>
<dbReference type="InterPro" id="IPR052076">
    <property type="entry name" value="TRP_cation_channel"/>
</dbReference>
<feature type="repeat" description="ANK" evidence="11">
    <location>
        <begin position="329"/>
        <end position="351"/>
    </location>
</feature>
<dbReference type="Pfam" id="PF12796">
    <property type="entry name" value="Ank_2"/>
    <property type="match status" value="5"/>
</dbReference>
<feature type="transmembrane region" description="Helical" evidence="13">
    <location>
        <begin position="1101"/>
        <end position="1131"/>
    </location>
</feature>
<organism evidence="15 16">
    <name type="scientific">Elysia chlorotica</name>
    <name type="common">Eastern emerald elysia</name>
    <name type="synonym">Sea slug</name>
    <dbReference type="NCBI Taxonomy" id="188477"/>
    <lineage>
        <taxon>Eukaryota</taxon>
        <taxon>Metazoa</taxon>
        <taxon>Spiralia</taxon>
        <taxon>Lophotrochozoa</taxon>
        <taxon>Mollusca</taxon>
        <taxon>Gastropoda</taxon>
        <taxon>Heterobranchia</taxon>
        <taxon>Euthyneura</taxon>
        <taxon>Panpulmonata</taxon>
        <taxon>Sacoglossa</taxon>
        <taxon>Placobranchoidea</taxon>
        <taxon>Plakobranchidae</taxon>
        <taxon>Elysia</taxon>
    </lineage>
</organism>
<keyword evidence="4 13" id="KW-0812">Transmembrane</keyword>
<evidence type="ECO:0000256" key="6">
    <source>
        <dbReference type="ARBA" id="ARBA00022989"/>
    </source>
</evidence>
<keyword evidence="7 11" id="KW-0040">ANK repeat</keyword>
<accession>A0A3S1HED0</accession>
<feature type="transmembrane region" description="Helical" evidence="13">
    <location>
        <begin position="953"/>
        <end position="974"/>
    </location>
</feature>
<gene>
    <name evidence="15" type="ORF">EGW08_014619</name>
</gene>
<dbReference type="Pfam" id="PF00023">
    <property type="entry name" value="Ank"/>
    <property type="match status" value="3"/>
</dbReference>
<feature type="domain" description="Ion transport" evidence="14">
    <location>
        <begin position="956"/>
        <end position="1208"/>
    </location>
</feature>
<feature type="repeat" description="ANK" evidence="11">
    <location>
        <begin position="709"/>
        <end position="741"/>
    </location>
</feature>
<keyword evidence="6 13" id="KW-1133">Transmembrane helix</keyword>
<evidence type="ECO:0000256" key="12">
    <source>
        <dbReference type="SAM" id="MobiDB-lite"/>
    </source>
</evidence>
<evidence type="ECO:0000256" key="5">
    <source>
        <dbReference type="ARBA" id="ARBA00022737"/>
    </source>
</evidence>
<sequence>MPRGRVAPALEKTPSRTKLFTIDMPGARPDSAVSTMGINPSINSVNMATPQSESSENPEHGAPGNFTTTIPIFRGPVSGHPPRSVETQIRQRTPSGTEESLDGAQVPEISVKQRRADSCDDTQASPQPLPGTAMDGDPNHLSPLIRDKLKYSSPSGEAGILELANMATNPGSAMGELPPIGSGLKMPEATETLNLTLHQCARDGDEYNMKILLQNLDSHVRKKVNQYDEDDLTPLHYAARYNHLSVVKLLVQAGANVQMTGDDNVTPLHHAARYRREKKRKEISPDLEALDDDLGANGLMSLLDQGDAEESIVSYLVKQNANINAVDMYGQTPLHYAAMRGNEVACRDLLNFKNIINISIGDNQGITPLHCAALHNQVEIARMLIEGGADVMCTDKERSTPLHHACMEGNVDMVQLLFDAGARSKESWVKVNEMVAAQDFEFSTPLHHAVENSHYDVAKILLEKGAVVNQDRKNFVYPLHLAAQSGDVRICRLLVEHQARIDAVNSDHATALHRAAALNKVEALRFLVEKGAAINRRDIDNYTPLLLAATYGNTDAVELLLQKGADFHAQDKHDKTAIFLAAEENKIQVLKKLLSKPRVKQLINESDCYDNSPLHIAAKQGYLDIVQCLLENGADLDDKNEEEETPLHLAAKHGRTNIVRELIKTDTTIVNDEDENSNTALHLAAQCGHYKVVKLLLDLGADVSARNYNAWTPLDLAASKGWTRTCSVLLEEDAPVDPTDKNKTTPLHLASSFGHSKVVKLLLEWDADVTLKDDGGRNCLGRAIENHHVNVAEVIIYSDVWKDALRNAYVNPNTGFIVTPMRKLIRRMPEVALKVFDRCLSYGQEKNPESMDFEITFDYEFLEDVYARWITHNIQRQVTETGSDYTSSTGSTFSGEDDDVELSPNAQPYSSDSNVLKKNHPLFLMIQNEREALLGHPLVTSLLQHKWNALGSFFYYFSFAIYMVFLTFLTGYMISTDPPHTYGNDSSRIEDNECSGLPYSQPSFAKAGTYVIIALAGLNLFKEMIQLYQAKLNYLGWTNLIEWIVYVTALLLVISFNECQRTTGYRYEWQWHLGAIAVFLAWIDLVLFIQKFPRFGIYVVMFTDILFTFSQFFVVFFLFVIAFAVSFYALFQNQNPFDTVPKSFIKTSVMMIGEFEFDTIFNDSTNDVKYPTASYIIFVIFLVIMSILLMNLLVGLAVDDIKAVQEQAALKRMAMQVELALDVERIIPDFLRRRAFCRRKTIRPNRLFANPIQRMFTNSYLSPSALQKALNPDKDEVEKVKESQDKIVTQVKKLKASMQDIREHNQKLESLLKAIVHAQGIDWQEEDFQADEEMEGEAGDSIE</sequence>
<feature type="compositionally biased region" description="Low complexity" evidence="12">
    <location>
        <begin position="881"/>
        <end position="894"/>
    </location>
</feature>
<proteinExistence type="predicted"/>
<dbReference type="Gene3D" id="1.25.40.20">
    <property type="entry name" value="Ankyrin repeat-containing domain"/>
    <property type="match status" value="8"/>
</dbReference>
<feature type="transmembrane region" description="Helical" evidence="13">
    <location>
        <begin position="1069"/>
        <end position="1089"/>
    </location>
</feature>
<reference evidence="15 16" key="1">
    <citation type="submission" date="2019-01" db="EMBL/GenBank/DDBJ databases">
        <title>A draft genome assembly of the solar-powered sea slug Elysia chlorotica.</title>
        <authorList>
            <person name="Cai H."/>
            <person name="Li Q."/>
            <person name="Fang X."/>
            <person name="Li J."/>
            <person name="Curtis N.E."/>
            <person name="Altenburger A."/>
            <person name="Shibata T."/>
            <person name="Feng M."/>
            <person name="Maeda T."/>
            <person name="Schwartz J.A."/>
            <person name="Shigenobu S."/>
            <person name="Lundholm N."/>
            <person name="Nishiyama T."/>
            <person name="Yang H."/>
            <person name="Hasebe M."/>
            <person name="Li S."/>
            <person name="Pierce S.K."/>
            <person name="Wang J."/>
        </authorList>
    </citation>
    <scope>NUCLEOTIDE SEQUENCE [LARGE SCALE GENOMIC DNA]</scope>
    <source>
        <strain evidence="15">EC2010</strain>
        <tissue evidence="15">Whole organism of an adult</tissue>
    </source>
</reference>
<evidence type="ECO:0000256" key="2">
    <source>
        <dbReference type="ARBA" id="ARBA00022448"/>
    </source>
</evidence>
<dbReference type="InterPro" id="IPR002110">
    <property type="entry name" value="Ankyrin_rpt"/>
</dbReference>
<feature type="repeat" description="ANK" evidence="11">
    <location>
        <begin position="609"/>
        <end position="641"/>
    </location>
</feature>
<evidence type="ECO:0000313" key="15">
    <source>
        <dbReference type="EMBL" id="RUS77619.1"/>
    </source>
</evidence>
<feature type="transmembrane region" description="Helical" evidence="13">
    <location>
        <begin position="1034"/>
        <end position="1057"/>
    </location>
</feature>
<dbReference type="PRINTS" id="PR01415">
    <property type="entry name" value="ANKYRIN"/>
</dbReference>
<feature type="repeat" description="ANK" evidence="11">
    <location>
        <begin position="230"/>
        <end position="262"/>
    </location>
</feature>
<evidence type="ECO:0000256" key="7">
    <source>
        <dbReference type="ARBA" id="ARBA00023043"/>
    </source>
</evidence>
<dbReference type="EMBL" id="RQTK01000566">
    <property type="protein sequence ID" value="RUS77619.1"/>
    <property type="molecule type" value="Genomic_DNA"/>
</dbReference>
<keyword evidence="2" id="KW-0813">Transport</keyword>
<name>A0A3S1HED0_ELYCH</name>
<keyword evidence="3" id="KW-0716">Sensory transduction</keyword>
<dbReference type="GO" id="GO:1902495">
    <property type="term" value="C:transmembrane transporter complex"/>
    <property type="evidence" value="ECO:0007669"/>
    <property type="project" value="TreeGrafter"/>
</dbReference>
<feature type="repeat" description="ANK" evidence="11">
    <location>
        <begin position="441"/>
        <end position="473"/>
    </location>
</feature>
<evidence type="ECO:0000256" key="9">
    <source>
        <dbReference type="ARBA" id="ARBA00023136"/>
    </source>
</evidence>
<dbReference type="Proteomes" id="UP000271974">
    <property type="component" value="Unassembled WGS sequence"/>
</dbReference>
<dbReference type="SUPFAM" id="SSF48403">
    <property type="entry name" value="Ankyrin repeat"/>
    <property type="match status" value="2"/>
</dbReference>
<feature type="repeat" description="ANK" evidence="11">
    <location>
        <begin position="540"/>
        <end position="572"/>
    </location>
</feature>
<feature type="repeat" description="ANK" evidence="11">
    <location>
        <begin position="742"/>
        <end position="774"/>
    </location>
</feature>
<dbReference type="Gene3D" id="1.10.287.70">
    <property type="match status" value="1"/>
</dbReference>
<dbReference type="OrthoDB" id="1661883at2759"/>
<feature type="transmembrane region" description="Helical" evidence="13">
    <location>
        <begin position="1175"/>
        <end position="1198"/>
    </location>
</feature>
<dbReference type="STRING" id="188477.A0A3S1HED0"/>
<feature type="compositionally biased region" description="Polar residues" evidence="12">
    <location>
        <begin position="85"/>
        <end position="98"/>
    </location>
</feature>
<dbReference type="PANTHER" id="PTHR47143">
    <property type="entry name" value="TRANSIENT RECEPTOR POTENTIAL CATION CHANNEL PROTEIN PAINLESS"/>
    <property type="match status" value="1"/>
</dbReference>
<evidence type="ECO:0000256" key="4">
    <source>
        <dbReference type="ARBA" id="ARBA00022692"/>
    </source>
</evidence>
<feature type="repeat" description="ANK" evidence="11">
    <location>
        <begin position="507"/>
        <end position="539"/>
    </location>
</feature>
<protein>
    <recommendedName>
        <fullName evidence="14">Ion transport domain-containing protein</fullName>
    </recommendedName>
</protein>
<dbReference type="PROSITE" id="PS50297">
    <property type="entry name" value="ANK_REP_REGION"/>
    <property type="match status" value="12"/>
</dbReference>
<feature type="compositionally biased region" description="Polar residues" evidence="12">
    <location>
        <begin position="44"/>
        <end position="55"/>
    </location>
</feature>
<evidence type="ECO:0000256" key="1">
    <source>
        <dbReference type="ARBA" id="ARBA00004141"/>
    </source>
</evidence>
<evidence type="ECO:0000256" key="3">
    <source>
        <dbReference type="ARBA" id="ARBA00022606"/>
    </source>
</evidence>
<comment type="subcellular location">
    <subcellularLocation>
        <location evidence="1">Membrane</location>
        <topology evidence="1">Multi-pass membrane protein</topology>
    </subcellularLocation>
</comment>
<dbReference type="PANTHER" id="PTHR47143:SF3">
    <property type="entry name" value="PWWP DOMAIN-CONTAINING PROTEIN"/>
    <property type="match status" value="1"/>
</dbReference>
<dbReference type="InterPro" id="IPR036770">
    <property type="entry name" value="Ankyrin_rpt-contain_sf"/>
</dbReference>
<dbReference type="GO" id="GO:0005216">
    <property type="term" value="F:monoatomic ion channel activity"/>
    <property type="evidence" value="ECO:0007669"/>
    <property type="project" value="InterPro"/>
</dbReference>
<evidence type="ECO:0000256" key="13">
    <source>
        <dbReference type="SAM" id="Phobius"/>
    </source>
</evidence>
<dbReference type="Pfam" id="PF00520">
    <property type="entry name" value="Ion_trans"/>
    <property type="match status" value="1"/>
</dbReference>
<dbReference type="InterPro" id="IPR005821">
    <property type="entry name" value="Ion_trans_dom"/>
</dbReference>
<feature type="repeat" description="ANK" evidence="11">
    <location>
        <begin position="642"/>
        <end position="674"/>
    </location>
</feature>
<feature type="repeat" description="ANK" evidence="11">
    <location>
        <begin position="397"/>
        <end position="422"/>
    </location>
</feature>
<keyword evidence="16" id="KW-1185">Reference proteome</keyword>
<keyword evidence="5" id="KW-0677">Repeat</keyword>
<feature type="repeat" description="ANK" evidence="11">
    <location>
        <begin position="676"/>
        <end position="708"/>
    </location>
</feature>
<keyword evidence="10" id="KW-0407">Ion channel</keyword>
<evidence type="ECO:0000256" key="8">
    <source>
        <dbReference type="ARBA" id="ARBA00023065"/>
    </source>
</evidence>
<evidence type="ECO:0000256" key="10">
    <source>
        <dbReference type="ARBA" id="ARBA00023303"/>
    </source>
</evidence>
<dbReference type="PROSITE" id="PS50088">
    <property type="entry name" value="ANK_REPEAT"/>
    <property type="match status" value="13"/>
</dbReference>
<comment type="caution">
    <text evidence="15">The sequence shown here is derived from an EMBL/GenBank/DDBJ whole genome shotgun (WGS) entry which is preliminary data.</text>
</comment>
<feature type="repeat" description="ANK" evidence="11">
    <location>
        <begin position="364"/>
        <end position="396"/>
    </location>
</feature>
<evidence type="ECO:0000256" key="11">
    <source>
        <dbReference type="PROSITE-ProRule" id="PRU00023"/>
    </source>
</evidence>
<evidence type="ECO:0000313" key="16">
    <source>
        <dbReference type="Proteomes" id="UP000271974"/>
    </source>
</evidence>
<keyword evidence="8" id="KW-0406">Ion transport</keyword>
<feature type="region of interest" description="Disordered" evidence="12">
    <location>
        <begin position="44"/>
        <end position="141"/>
    </location>
</feature>
<evidence type="ECO:0000259" key="14">
    <source>
        <dbReference type="Pfam" id="PF00520"/>
    </source>
</evidence>
<feature type="repeat" description="ANK" evidence="11">
    <location>
        <begin position="474"/>
        <end position="506"/>
    </location>
</feature>